<evidence type="ECO:0000256" key="3">
    <source>
        <dbReference type="ARBA" id="ARBA00022964"/>
    </source>
</evidence>
<keyword evidence="3" id="KW-0223">Dioxygenase</keyword>
<reference evidence="8" key="1">
    <citation type="submission" date="2023-06" db="EMBL/GenBank/DDBJ databases">
        <title>Genome-scale phylogeny and comparative genomics of the fungal order Sordariales.</title>
        <authorList>
            <consortium name="Lawrence Berkeley National Laboratory"/>
            <person name="Hensen N."/>
            <person name="Bonometti L."/>
            <person name="Westerberg I."/>
            <person name="Brannstrom I.O."/>
            <person name="Guillou S."/>
            <person name="Cros-Aarteil S."/>
            <person name="Calhoun S."/>
            <person name="Haridas S."/>
            <person name="Kuo A."/>
            <person name="Mondo S."/>
            <person name="Pangilinan J."/>
            <person name="Riley R."/>
            <person name="LaButti K."/>
            <person name="Andreopoulos B."/>
            <person name="Lipzen A."/>
            <person name="Chen C."/>
            <person name="Yanf M."/>
            <person name="Daum C."/>
            <person name="Ng V."/>
            <person name="Clum A."/>
            <person name="Steindorff A."/>
            <person name="Ohm R."/>
            <person name="Martin F."/>
            <person name="Silar P."/>
            <person name="Natvig D."/>
            <person name="Lalanne C."/>
            <person name="Gautier V."/>
            <person name="Ament-velasquez S.L."/>
            <person name="Kruys A."/>
            <person name="Hutchinson M.I."/>
            <person name="Powell A.J."/>
            <person name="Barry K."/>
            <person name="Miller A.N."/>
            <person name="Grigoriev I.V."/>
            <person name="Debuchy R."/>
            <person name="Gladieux P."/>
            <person name="Thoren M.H."/>
            <person name="Johannesson H."/>
        </authorList>
    </citation>
    <scope>NUCLEOTIDE SEQUENCE</scope>
    <source>
        <strain evidence="8">SMH2392-1A</strain>
    </source>
</reference>
<comment type="cofactor">
    <cofactor evidence="1">
        <name>L-ascorbate</name>
        <dbReference type="ChEBI" id="CHEBI:38290"/>
    </cofactor>
</comment>
<keyword evidence="9" id="KW-1185">Reference proteome</keyword>
<dbReference type="GO" id="GO:0005783">
    <property type="term" value="C:endoplasmic reticulum"/>
    <property type="evidence" value="ECO:0007669"/>
    <property type="project" value="TreeGrafter"/>
</dbReference>
<organism evidence="8 9">
    <name type="scientific">Lasiosphaeria miniovina</name>
    <dbReference type="NCBI Taxonomy" id="1954250"/>
    <lineage>
        <taxon>Eukaryota</taxon>
        <taxon>Fungi</taxon>
        <taxon>Dikarya</taxon>
        <taxon>Ascomycota</taxon>
        <taxon>Pezizomycotina</taxon>
        <taxon>Sordariomycetes</taxon>
        <taxon>Sordariomycetidae</taxon>
        <taxon>Sordariales</taxon>
        <taxon>Lasiosphaeriaceae</taxon>
        <taxon>Lasiosphaeria</taxon>
    </lineage>
</organism>
<evidence type="ECO:0000256" key="1">
    <source>
        <dbReference type="ARBA" id="ARBA00001961"/>
    </source>
</evidence>
<dbReference type="InterPro" id="IPR044862">
    <property type="entry name" value="Pro_4_hyd_alph_FE2OG_OXY"/>
</dbReference>
<evidence type="ECO:0000313" key="8">
    <source>
        <dbReference type="EMBL" id="KAK0723298.1"/>
    </source>
</evidence>
<dbReference type="Proteomes" id="UP001172101">
    <property type="component" value="Unassembled WGS sequence"/>
</dbReference>
<accession>A0AA40AWI8</accession>
<evidence type="ECO:0000256" key="2">
    <source>
        <dbReference type="ARBA" id="ARBA00022723"/>
    </source>
</evidence>
<feature type="chain" id="PRO_5041395352" evidence="6">
    <location>
        <begin position="21"/>
        <end position="271"/>
    </location>
</feature>
<dbReference type="EMBL" id="JAUIRO010000003">
    <property type="protein sequence ID" value="KAK0723298.1"/>
    <property type="molecule type" value="Genomic_DNA"/>
</dbReference>
<feature type="signal peptide" evidence="6">
    <location>
        <begin position="1"/>
        <end position="20"/>
    </location>
</feature>
<dbReference type="AlphaFoldDB" id="A0AA40AWI8"/>
<evidence type="ECO:0000256" key="6">
    <source>
        <dbReference type="SAM" id="SignalP"/>
    </source>
</evidence>
<keyword evidence="4" id="KW-0560">Oxidoreductase</keyword>
<feature type="domain" description="Fe2OG dioxygenase" evidence="7">
    <location>
        <begin position="125"/>
        <end position="254"/>
    </location>
</feature>
<dbReference type="PANTHER" id="PTHR10869">
    <property type="entry name" value="PROLYL 4-HYDROXYLASE ALPHA SUBUNIT"/>
    <property type="match status" value="1"/>
</dbReference>
<dbReference type="Gene3D" id="2.60.120.620">
    <property type="entry name" value="q2cbj1_9rhob like domain"/>
    <property type="match status" value="1"/>
</dbReference>
<dbReference type="PROSITE" id="PS51471">
    <property type="entry name" value="FE2OG_OXY"/>
    <property type="match status" value="1"/>
</dbReference>
<dbReference type="InterPro" id="IPR006620">
    <property type="entry name" value="Pro_4_hyd_alph"/>
</dbReference>
<dbReference type="RefSeq" id="XP_060299222.1">
    <property type="nucleotide sequence ID" value="XM_060446566.1"/>
</dbReference>
<sequence>MRPNTSLLSSIGALVGLVASSEQPDSSGLQVPLSSSDEICVHPSYQVQIISSSPLVMYIKDFLTAQECAHLRAISINSFRHSVVADGKRSAQRTSQSTYVESDHVVRCIEERALAFQGHDVQPSQLEPLQLVKYAPGEHYHFHADWFSDPAYKLAVNGGNRVSSFFAYIYVRNDTTGGGTNFPLLSPPVSDRWCDVVDCDEPYNRGLTFRPVEGNAVYWENLHPEDGSGNQKTLHAGLPVTAGEKIGMNIWTRQAPLSDEAVAGLHDYPDL</sequence>
<keyword evidence="2" id="KW-0479">Metal-binding</keyword>
<dbReference type="Pfam" id="PF13640">
    <property type="entry name" value="2OG-FeII_Oxy_3"/>
    <property type="match status" value="1"/>
</dbReference>
<dbReference type="PANTHER" id="PTHR10869:SF246">
    <property type="entry name" value="TRANSMEMBRANE PROLYL 4-HYDROXYLASE"/>
    <property type="match status" value="1"/>
</dbReference>
<proteinExistence type="predicted"/>
<dbReference type="GeneID" id="85329836"/>
<evidence type="ECO:0000256" key="4">
    <source>
        <dbReference type="ARBA" id="ARBA00023002"/>
    </source>
</evidence>
<dbReference type="GO" id="GO:0004656">
    <property type="term" value="F:procollagen-proline 4-dioxygenase activity"/>
    <property type="evidence" value="ECO:0007669"/>
    <property type="project" value="TreeGrafter"/>
</dbReference>
<dbReference type="GO" id="GO:0031418">
    <property type="term" value="F:L-ascorbic acid binding"/>
    <property type="evidence" value="ECO:0007669"/>
    <property type="project" value="InterPro"/>
</dbReference>
<name>A0AA40AWI8_9PEZI</name>
<evidence type="ECO:0000313" key="9">
    <source>
        <dbReference type="Proteomes" id="UP001172101"/>
    </source>
</evidence>
<keyword evidence="6" id="KW-0732">Signal</keyword>
<protein>
    <submittedName>
        <fullName evidence="8">2OG-Fe(II) oxygenase superfamily protein</fullName>
    </submittedName>
</protein>
<comment type="caution">
    <text evidence="8">The sequence shown here is derived from an EMBL/GenBank/DDBJ whole genome shotgun (WGS) entry which is preliminary data.</text>
</comment>
<dbReference type="InterPro" id="IPR005123">
    <property type="entry name" value="Oxoglu/Fe-dep_dioxygenase_dom"/>
</dbReference>
<evidence type="ECO:0000259" key="7">
    <source>
        <dbReference type="PROSITE" id="PS51471"/>
    </source>
</evidence>
<keyword evidence="5" id="KW-0408">Iron</keyword>
<dbReference type="InterPro" id="IPR045054">
    <property type="entry name" value="P4HA-like"/>
</dbReference>
<dbReference type="GO" id="GO:0005506">
    <property type="term" value="F:iron ion binding"/>
    <property type="evidence" value="ECO:0007669"/>
    <property type="project" value="InterPro"/>
</dbReference>
<dbReference type="SMART" id="SM00702">
    <property type="entry name" value="P4Hc"/>
    <property type="match status" value="1"/>
</dbReference>
<evidence type="ECO:0000256" key="5">
    <source>
        <dbReference type="ARBA" id="ARBA00023004"/>
    </source>
</evidence>
<gene>
    <name evidence="8" type="ORF">B0T26DRAFT_772839</name>
</gene>